<dbReference type="Pfam" id="PF06963">
    <property type="entry name" value="FPN1"/>
    <property type="match status" value="1"/>
</dbReference>
<evidence type="ECO:0000256" key="5">
    <source>
        <dbReference type="ARBA" id="ARBA00023136"/>
    </source>
</evidence>
<dbReference type="PANTHER" id="PTHR11660:SF57">
    <property type="entry name" value="SOLUTE CARRIER FAMILY 40 MEMBER"/>
    <property type="match status" value="1"/>
</dbReference>
<evidence type="ECO:0000313" key="7">
    <source>
        <dbReference type="EMBL" id="KAJ3979583.1"/>
    </source>
</evidence>
<organism evidence="7 8">
    <name type="scientific">Lentinula detonsa</name>
    <dbReference type="NCBI Taxonomy" id="2804962"/>
    <lineage>
        <taxon>Eukaryota</taxon>
        <taxon>Fungi</taxon>
        <taxon>Dikarya</taxon>
        <taxon>Basidiomycota</taxon>
        <taxon>Agaricomycotina</taxon>
        <taxon>Agaricomycetes</taxon>
        <taxon>Agaricomycetidae</taxon>
        <taxon>Agaricales</taxon>
        <taxon>Marasmiineae</taxon>
        <taxon>Omphalotaceae</taxon>
        <taxon>Lentinula</taxon>
    </lineage>
</organism>
<evidence type="ECO:0000256" key="2">
    <source>
        <dbReference type="ARBA" id="ARBA00022448"/>
    </source>
</evidence>
<dbReference type="EMBL" id="MU802310">
    <property type="protein sequence ID" value="KAJ3979583.1"/>
    <property type="molecule type" value="Genomic_DNA"/>
</dbReference>
<dbReference type="GO" id="GO:0005381">
    <property type="term" value="F:iron ion transmembrane transporter activity"/>
    <property type="evidence" value="ECO:0007669"/>
    <property type="project" value="UniProtKB-UniRule"/>
</dbReference>
<evidence type="ECO:0000256" key="3">
    <source>
        <dbReference type="ARBA" id="ARBA00022692"/>
    </source>
</evidence>
<comment type="caution">
    <text evidence="7">The sequence shown here is derived from an EMBL/GenBank/DDBJ whole genome shotgun (WGS) entry which is preliminary data.</text>
</comment>
<dbReference type="GO" id="GO:0016020">
    <property type="term" value="C:membrane"/>
    <property type="evidence" value="ECO:0007669"/>
    <property type="project" value="UniProtKB-SubCell"/>
</dbReference>
<comment type="similarity">
    <text evidence="6">Belongs to the ferroportin (FP) (TC 2.A.100) family. SLC40A subfamily.</text>
</comment>
<keyword evidence="6" id="KW-0406">Ion transport</keyword>
<feature type="transmembrane region" description="Helical" evidence="6">
    <location>
        <begin position="107"/>
        <end position="124"/>
    </location>
</feature>
<comment type="caution">
    <text evidence="6">Lacks conserved residue(s) required for the propagation of feature annotation.</text>
</comment>
<keyword evidence="4 6" id="KW-1133">Transmembrane helix</keyword>
<name>A0AA38PQR6_9AGAR</name>
<dbReference type="Proteomes" id="UP001163850">
    <property type="component" value="Unassembled WGS sequence"/>
</dbReference>
<evidence type="ECO:0000256" key="1">
    <source>
        <dbReference type="ARBA" id="ARBA00004141"/>
    </source>
</evidence>
<feature type="transmembrane region" description="Helical" evidence="6">
    <location>
        <begin position="65"/>
        <end position="87"/>
    </location>
</feature>
<keyword evidence="3 6" id="KW-0812">Transmembrane</keyword>
<keyword evidence="2 6" id="KW-0813">Transport</keyword>
<dbReference type="InterPro" id="IPR009716">
    <property type="entry name" value="Ferroportin-1"/>
</dbReference>
<proteinExistence type="inferred from homology"/>
<protein>
    <recommendedName>
        <fullName evidence="6">Solute carrier family 40 member</fullName>
    </recommendedName>
</protein>
<accession>A0AA38PQR6</accession>
<evidence type="ECO:0000313" key="8">
    <source>
        <dbReference type="Proteomes" id="UP001163850"/>
    </source>
</evidence>
<comment type="subcellular location">
    <subcellularLocation>
        <location evidence="1 6">Membrane</location>
        <topology evidence="1 6">Multi-pass membrane protein</topology>
    </subcellularLocation>
</comment>
<evidence type="ECO:0000256" key="6">
    <source>
        <dbReference type="RuleBase" id="RU365065"/>
    </source>
</evidence>
<dbReference type="PANTHER" id="PTHR11660">
    <property type="entry name" value="SOLUTE CARRIER FAMILY 40 MEMBER"/>
    <property type="match status" value="1"/>
</dbReference>
<sequence>MDMMEVSKKLCKPITQILHHCRPGSQAASVSVKDICIRRRRVKISLYISHFLSTWNSRVFEFGAVLYLATIYPGTLLPMSIYARYSLLTFCYRLSIKSWPSSSDYDWIAQHFKRCGLSVVFFFFQGTFSRRRND</sequence>
<dbReference type="AlphaFoldDB" id="A0AA38PQR6"/>
<comment type="function">
    <text evidence="6">May be involved in iron transport and iron homeostasis.</text>
</comment>
<reference evidence="7" key="1">
    <citation type="submission" date="2022-08" db="EMBL/GenBank/DDBJ databases">
        <authorList>
            <consortium name="DOE Joint Genome Institute"/>
            <person name="Min B."/>
            <person name="Riley R."/>
            <person name="Sierra-Patev S."/>
            <person name="Naranjo-Ortiz M."/>
            <person name="Looney B."/>
            <person name="Konkel Z."/>
            <person name="Slot J.C."/>
            <person name="Sakamoto Y."/>
            <person name="Steenwyk J.L."/>
            <person name="Rokas A."/>
            <person name="Carro J."/>
            <person name="Camarero S."/>
            <person name="Ferreira P."/>
            <person name="Molpeceres G."/>
            <person name="Ruiz-Duenas F.J."/>
            <person name="Serrano A."/>
            <person name="Henrissat B."/>
            <person name="Drula E."/>
            <person name="Hughes K.W."/>
            <person name="Mata J.L."/>
            <person name="Ishikawa N.K."/>
            <person name="Vargas-Isla R."/>
            <person name="Ushijima S."/>
            <person name="Smith C.A."/>
            <person name="Ahrendt S."/>
            <person name="Andreopoulos W."/>
            <person name="He G."/>
            <person name="Labutti K."/>
            <person name="Lipzen A."/>
            <person name="Ng V."/>
            <person name="Sandor L."/>
            <person name="Barry K."/>
            <person name="Martinez A.T."/>
            <person name="Xiao Y."/>
            <person name="Gibbons J.G."/>
            <person name="Terashima K."/>
            <person name="Hibbett D.S."/>
            <person name="Grigoriev I.V."/>
        </authorList>
    </citation>
    <scope>NUCLEOTIDE SEQUENCE</scope>
    <source>
        <strain evidence="7">TFB7829</strain>
    </source>
</reference>
<evidence type="ECO:0000256" key="4">
    <source>
        <dbReference type="ARBA" id="ARBA00022989"/>
    </source>
</evidence>
<gene>
    <name evidence="7" type="ORF">F5890DRAFT_908922</name>
</gene>
<keyword evidence="5 6" id="KW-0472">Membrane</keyword>